<dbReference type="OrthoDB" id="43807at2759"/>
<evidence type="ECO:0000313" key="4">
    <source>
        <dbReference type="WBParaSite" id="HNAJ_0000562701-mRNA-1"/>
    </source>
</evidence>
<evidence type="ECO:0000313" key="2">
    <source>
        <dbReference type="EMBL" id="VDO01485.1"/>
    </source>
</evidence>
<dbReference type="WBParaSite" id="HNAJ_0000562701-mRNA-1">
    <property type="protein sequence ID" value="HNAJ_0000562701-mRNA-1"/>
    <property type="gene ID" value="HNAJ_0000562701"/>
</dbReference>
<reference evidence="4" key="1">
    <citation type="submission" date="2017-02" db="UniProtKB">
        <authorList>
            <consortium name="WormBaseParasite"/>
        </authorList>
    </citation>
    <scope>IDENTIFICATION</scope>
</reference>
<reference evidence="2 3" key="2">
    <citation type="submission" date="2018-11" db="EMBL/GenBank/DDBJ databases">
        <authorList>
            <consortium name="Pathogen Informatics"/>
        </authorList>
    </citation>
    <scope>NUCLEOTIDE SEQUENCE [LARGE SCALE GENOMIC DNA]</scope>
</reference>
<accession>A0A0R3TEY8</accession>
<dbReference type="Proteomes" id="UP000278807">
    <property type="component" value="Unassembled WGS sequence"/>
</dbReference>
<evidence type="ECO:0000313" key="3">
    <source>
        <dbReference type="Proteomes" id="UP000278807"/>
    </source>
</evidence>
<dbReference type="EMBL" id="UZAE01005061">
    <property type="protein sequence ID" value="VDO01485.1"/>
    <property type="molecule type" value="Genomic_DNA"/>
</dbReference>
<feature type="region of interest" description="Disordered" evidence="1">
    <location>
        <begin position="230"/>
        <end position="249"/>
    </location>
</feature>
<keyword evidence="3" id="KW-1185">Reference proteome</keyword>
<feature type="compositionally biased region" description="Low complexity" evidence="1">
    <location>
        <begin position="256"/>
        <end position="270"/>
    </location>
</feature>
<feature type="compositionally biased region" description="Polar residues" evidence="1">
    <location>
        <begin position="277"/>
        <end position="286"/>
    </location>
</feature>
<name>A0A0R3TEY8_RODNA</name>
<dbReference type="STRING" id="102285.A0A0R3TEY8"/>
<proteinExistence type="predicted"/>
<dbReference type="AlphaFoldDB" id="A0A0R3TEY8"/>
<protein>
    <submittedName>
        <fullName evidence="4">Mediator of RNA polymerase II transcription subunit 13</fullName>
    </submittedName>
</protein>
<feature type="region of interest" description="Disordered" evidence="1">
    <location>
        <begin position="256"/>
        <end position="320"/>
    </location>
</feature>
<organism evidence="4">
    <name type="scientific">Rodentolepis nana</name>
    <name type="common">Dwarf tapeworm</name>
    <name type="synonym">Hymenolepis nana</name>
    <dbReference type="NCBI Taxonomy" id="102285"/>
    <lineage>
        <taxon>Eukaryota</taxon>
        <taxon>Metazoa</taxon>
        <taxon>Spiralia</taxon>
        <taxon>Lophotrochozoa</taxon>
        <taxon>Platyhelminthes</taxon>
        <taxon>Cestoda</taxon>
        <taxon>Eucestoda</taxon>
        <taxon>Cyclophyllidea</taxon>
        <taxon>Hymenolepididae</taxon>
        <taxon>Rodentolepis</taxon>
    </lineage>
</organism>
<evidence type="ECO:0000256" key="1">
    <source>
        <dbReference type="SAM" id="MobiDB-lite"/>
    </source>
</evidence>
<gene>
    <name evidence="2" type="ORF">HNAJ_LOCUS5625</name>
</gene>
<sequence length="371" mass="40258">MFARFIAHSFDSTDISTIEARLWVGITSVNFFDPDDLEDDPADSDNSKDEVKLDIGDISTPLSSPAFLITLRFGGDALPGQPQTLLSPYDGWMAMHVGMMEETTLYPVPTSWEVLESLLGHWTSRGGVRAFHHLVTHGPGAGSMPFTNPPQLLDLTFCLEKGNLVLDLTARPRKWGRRSKRGGTLGQSESKAPIQKVKLLQGFSASLNSEGVLEVCGALPVLNRINLSTPSSQSSTGLMSPNNGAQSPITLANMSLSSKLNSPPKSVSPLITDHSESSNNLQTNVSPAEYPNSPPLPPRRAFSRGPSFQRRQKGHLPQPPLESQAHLAEENAKLHLMVSDILMREAHIHLASLEMVGQPSGILFKAMVIST</sequence>